<organism evidence="5 6">
    <name type="scientific">Tilletiaria anomala (strain ATCC 24038 / CBS 436.72 / UBC 951)</name>
    <dbReference type="NCBI Taxonomy" id="1037660"/>
    <lineage>
        <taxon>Eukaryota</taxon>
        <taxon>Fungi</taxon>
        <taxon>Dikarya</taxon>
        <taxon>Basidiomycota</taxon>
        <taxon>Ustilaginomycotina</taxon>
        <taxon>Exobasidiomycetes</taxon>
        <taxon>Georgefischeriales</taxon>
        <taxon>Tilletiariaceae</taxon>
        <taxon>Tilletiaria</taxon>
    </lineage>
</organism>
<evidence type="ECO:0000259" key="4">
    <source>
        <dbReference type="Pfam" id="PF00890"/>
    </source>
</evidence>
<dbReference type="InParanoid" id="A0A066W0U9"/>
<evidence type="ECO:0000256" key="1">
    <source>
        <dbReference type="ARBA" id="ARBA00022630"/>
    </source>
</evidence>
<keyword evidence="1" id="KW-0285">Flavoprotein</keyword>
<accession>A0A066W0U9</accession>
<keyword evidence="6" id="KW-1185">Reference proteome</keyword>
<dbReference type="SUPFAM" id="SSF51905">
    <property type="entry name" value="FAD/NAD(P)-binding domain"/>
    <property type="match status" value="1"/>
</dbReference>
<dbReference type="PANTHER" id="PTHR43260">
    <property type="entry name" value="3-KETOSTEROID-DELTA-1-DEHYDROGENASE"/>
    <property type="match status" value="1"/>
</dbReference>
<keyword evidence="2" id="KW-0560">Oxidoreductase</keyword>
<protein>
    <submittedName>
        <fullName evidence="5">Putative FAD-dependent oxidoreductase</fullName>
    </submittedName>
</protein>
<comment type="caution">
    <text evidence="5">The sequence shown here is derived from an EMBL/GenBank/DDBJ whole genome shotgun (WGS) entry which is preliminary data.</text>
</comment>
<dbReference type="RefSeq" id="XP_013242873.1">
    <property type="nucleotide sequence ID" value="XM_013387419.1"/>
</dbReference>
<dbReference type="GO" id="GO:0016627">
    <property type="term" value="F:oxidoreductase activity, acting on the CH-CH group of donors"/>
    <property type="evidence" value="ECO:0007669"/>
    <property type="project" value="InterPro"/>
</dbReference>
<dbReference type="Pfam" id="PF00890">
    <property type="entry name" value="FAD_binding_2"/>
    <property type="match status" value="1"/>
</dbReference>
<dbReference type="GeneID" id="25266046"/>
<dbReference type="Proteomes" id="UP000027361">
    <property type="component" value="Unassembled WGS sequence"/>
</dbReference>
<evidence type="ECO:0000313" key="5">
    <source>
        <dbReference type="EMBL" id="KDN44699.1"/>
    </source>
</evidence>
<gene>
    <name evidence="5" type="ORF">K437DRAFT_268693</name>
</gene>
<dbReference type="OrthoDB" id="3345469at2759"/>
<dbReference type="Gene3D" id="3.90.700.10">
    <property type="entry name" value="Succinate dehydrogenase/fumarate reductase flavoprotein, catalytic domain"/>
    <property type="match status" value="1"/>
</dbReference>
<evidence type="ECO:0000256" key="2">
    <source>
        <dbReference type="ARBA" id="ARBA00023002"/>
    </source>
</evidence>
<evidence type="ECO:0000256" key="3">
    <source>
        <dbReference type="SAM" id="MobiDB-lite"/>
    </source>
</evidence>
<proteinExistence type="predicted"/>
<dbReference type="PIRSF" id="PIRSF036654">
    <property type="entry name" value="UCP036654"/>
    <property type="match status" value="1"/>
</dbReference>
<feature type="region of interest" description="Disordered" evidence="3">
    <location>
        <begin position="1"/>
        <end position="40"/>
    </location>
</feature>
<dbReference type="AlphaFoldDB" id="A0A066W0U9"/>
<dbReference type="InterPro" id="IPR014614">
    <property type="entry name" value="KsdD_DH"/>
</dbReference>
<dbReference type="PANTHER" id="PTHR43260:SF1">
    <property type="entry name" value="KSDD-LIKE STEROID DEHYDROGENASE RV0785"/>
    <property type="match status" value="1"/>
</dbReference>
<dbReference type="InterPro" id="IPR036188">
    <property type="entry name" value="FAD/NAD-bd_sf"/>
</dbReference>
<dbReference type="STRING" id="1037660.A0A066W0U9"/>
<dbReference type="OMA" id="PEDHWPR"/>
<reference evidence="5 6" key="1">
    <citation type="submission" date="2014-05" db="EMBL/GenBank/DDBJ databases">
        <title>Draft genome sequence of a rare smut relative, Tilletiaria anomala UBC 951.</title>
        <authorList>
            <consortium name="DOE Joint Genome Institute"/>
            <person name="Toome M."/>
            <person name="Kuo A."/>
            <person name="Henrissat B."/>
            <person name="Lipzen A."/>
            <person name="Tritt A."/>
            <person name="Yoshinaga Y."/>
            <person name="Zane M."/>
            <person name="Barry K."/>
            <person name="Grigoriev I.V."/>
            <person name="Spatafora J.W."/>
            <person name="Aimea M.C."/>
        </authorList>
    </citation>
    <scope>NUCLEOTIDE SEQUENCE [LARGE SCALE GENOMIC DNA]</scope>
    <source>
        <strain evidence="5 6">UBC 951</strain>
    </source>
</reference>
<feature type="domain" description="FAD-dependent oxidoreductase 2 FAD-binding" evidence="4">
    <location>
        <begin position="48"/>
        <end position="582"/>
    </location>
</feature>
<name>A0A066W0U9_TILAU</name>
<dbReference type="InterPro" id="IPR027477">
    <property type="entry name" value="Succ_DH/fumarate_Rdtase_cat_sf"/>
</dbReference>
<evidence type="ECO:0000313" key="6">
    <source>
        <dbReference type="Proteomes" id="UP000027361"/>
    </source>
</evidence>
<dbReference type="NCBIfam" id="NF009472">
    <property type="entry name" value="PRK12834.1"/>
    <property type="match status" value="1"/>
</dbReference>
<dbReference type="EMBL" id="JMSN01000049">
    <property type="protein sequence ID" value="KDN44699.1"/>
    <property type="molecule type" value="Genomic_DNA"/>
</dbReference>
<dbReference type="Gene3D" id="3.50.50.60">
    <property type="entry name" value="FAD/NAD(P)-binding domain"/>
    <property type="match status" value="1"/>
</dbReference>
<dbReference type="HOGENOM" id="CLU_022946_0_0_1"/>
<sequence length="599" mass="64937">MVQTATDPAASSAANAVATSKTPSSANSSRSASTAASSVDQPAGGDAVIIVGGGLAGLAAAYEITRGGRKVIIVDQEPEQNLGGQAWWSLGGLFLIDTPEQRRLGIKDTYELARRDWFNSAQFDKIDTEDKWAVQWAEEYLKFAAGPMREYLSKLGIKLTFNVGWAERGSGDASGHGNSVPRFHVAWGTGTDIVRVFRDPVLAAAKDGLVEFKFRHRVDELLLEDGKCVGVKGVVLEPSDVERGAQSSRKIVGDFQLKGRAVVVSSGGIGGSPDLIREMWPQDKLGKCPQNMVLGVPHHVDGRMLKISQHAGARAVNAGRFWFYTEGMKNWNPIWPNHGIRVIPGPSSLWLDATGKRLPAPLFPGCDTIATFKHILKTGYDYTWFVLDQTIIQKEFALSGSEQNPDLTGKSLLMLLSRVLRGAEPVKKFMQHGEDFVVRDTLDELVVGMNELATKSGRGPSEPIKYEDVLKIVQDRDEQVPNGYSKDAQMMLINNARSYWAERIGRVAKPHRILDPAHKPLIAVRMNLISRKTLGGLQTNLDAQVLREDGETPIEGLYAAGEVAGFGGGGVMGYNALEGSFLTGCIFSGRAAGLALAKA</sequence>
<dbReference type="InterPro" id="IPR003953">
    <property type="entry name" value="FAD-dep_OxRdtase_2_FAD-bd"/>
</dbReference>